<dbReference type="GO" id="GO:0008610">
    <property type="term" value="P:lipid biosynthetic process"/>
    <property type="evidence" value="ECO:0007669"/>
    <property type="project" value="UniProtKB-ARBA"/>
</dbReference>
<dbReference type="SMART" id="SM00823">
    <property type="entry name" value="PKS_PP"/>
    <property type="match status" value="1"/>
</dbReference>
<keyword evidence="6" id="KW-1185">Reference proteome</keyword>
<protein>
    <submittedName>
        <fullName evidence="5">Amino acid adenylation domain-containing protein</fullName>
    </submittedName>
</protein>
<dbReference type="Gene3D" id="3.30.559.10">
    <property type="entry name" value="Chloramphenicol acetyltransferase-like domain"/>
    <property type="match status" value="1"/>
</dbReference>
<dbReference type="InterPro" id="IPR045851">
    <property type="entry name" value="AMP-bd_C_sf"/>
</dbReference>
<evidence type="ECO:0000256" key="1">
    <source>
        <dbReference type="ARBA" id="ARBA00001957"/>
    </source>
</evidence>
<dbReference type="InterPro" id="IPR023213">
    <property type="entry name" value="CAT-like_dom_sf"/>
</dbReference>
<dbReference type="GO" id="GO:0043041">
    <property type="term" value="P:amino acid activation for nonribosomal peptide biosynthetic process"/>
    <property type="evidence" value="ECO:0007669"/>
    <property type="project" value="TreeGrafter"/>
</dbReference>
<dbReference type="InterPro" id="IPR036736">
    <property type="entry name" value="ACP-like_sf"/>
</dbReference>
<evidence type="ECO:0000259" key="4">
    <source>
        <dbReference type="PROSITE" id="PS50075"/>
    </source>
</evidence>
<dbReference type="Pfam" id="PF13193">
    <property type="entry name" value="AMP-binding_C"/>
    <property type="match status" value="1"/>
</dbReference>
<dbReference type="AlphaFoldDB" id="A0A4Y3UNW4"/>
<evidence type="ECO:0000313" key="5">
    <source>
        <dbReference type="EMBL" id="TQM90232.1"/>
    </source>
</evidence>
<keyword evidence="2" id="KW-0596">Phosphopantetheine</keyword>
<dbReference type="Gene3D" id="3.40.50.12780">
    <property type="entry name" value="N-terminal domain of ligase-like"/>
    <property type="match status" value="1"/>
</dbReference>
<keyword evidence="3" id="KW-0597">Phosphoprotein</keyword>
<dbReference type="PROSITE" id="PS50075">
    <property type="entry name" value="CARRIER"/>
    <property type="match status" value="1"/>
</dbReference>
<evidence type="ECO:0000256" key="2">
    <source>
        <dbReference type="ARBA" id="ARBA00022450"/>
    </source>
</evidence>
<comment type="cofactor">
    <cofactor evidence="1">
        <name>pantetheine 4'-phosphate</name>
        <dbReference type="ChEBI" id="CHEBI:47942"/>
    </cofactor>
</comment>
<dbReference type="GO" id="GO:0003824">
    <property type="term" value="F:catalytic activity"/>
    <property type="evidence" value="ECO:0007669"/>
    <property type="project" value="InterPro"/>
</dbReference>
<dbReference type="InterPro" id="IPR000873">
    <property type="entry name" value="AMP-dep_synth/lig_dom"/>
</dbReference>
<gene>
    <name evidence="5" type="ORF">FHX68_3036</name>
</gene>
<feature type="domain" description="Carrier" evidence="4">
    <location>
        <begin position="966"/>
        <end position="1041"/>
    </location>
</feature>
<name>A0A4Y3UNW4_9MICO</name>
<dbReference type="InterPro" id="IPR001242">
    <property type="entry name" value="Condensation_dom"/>
</dbReference>
<dbReference type="RefSeq" id="WP_170214228.1">
    <property type="nucleotide sequence ID" value="NZ_BJNA01000022.1"/>
</dbReference>
<organism evidence="5 6">
    <name type="scientific">Microbacterium lacticum</name>
    <dbReference type="NCBI Taxonomy" id="33885"/>
    <lineage>
        <taxon>Bacteria</taxon>
        <taxon>Bacillati</taxon>
        <taxon>Actinomycetota</taxon>
        <taxon>Actinomycetes</taxon>
        <taxon>Micrococcales</taxon>
        <taxon>Microbacteriaceae</taxon>
        <taxon>Microbacterium</taxon>
    </lineage>
</organism>
<dbReference type="Gene3D" id="1.10.1200.10">
    <property type="entry name" value="ACP-like"/>
    <property type="match status" value="1"/>
</dbReference>
<dbReference type="InterPro" id="IPR025110">
    <property type="entry name" value="AMP-bd_C"/>
</dbReference>
<dbReference type="SUPFAM" id="SSF52777">
    <property type="entry name" value="CoA-dependent acyltransferases"/>
    <property type="match status" value="2"/>
</dbReference>
<dbReference type="Proteomes" id="UP000319804">
    <property type="component" value="Unassembled WGS sequence"/>
</dbReference>
<comment type="caution">
    <text evidence="5">The sequence shown here is derived from an EMBL/GenBank/DDBJ whole genome shotgun (WGS) entry which is preliminary data.</text>
</comment>
<dbReference type="SUPFAM" id="SSF47336">
    <property type="entry name" value="ACP-like"/>
    <property type="match status" value="1"/>
</dbReference>
<proteinExistence type="predicted"/>
<reference evidence="5 6" key="1">
    <citation type="submission" date="2019-06" db="EMBL/GenBank/DDBJ databases">
        <title>Sequencing the genomes of 1000 actinobacteria strains.</title>
        <authorList>
            <person name="Klenk H.-P."/>
        </authorList>
    </citation>
    <scope>NUCLEOTIDE SEQUENCE [LARGE SCALE GENOMIC DNA]</scope>
    <source>
        <strain evidence="5 6">DSM 20427</strain>
    </source>
</reference>
<evidence type="ECO:0000313" key="6">
    <source>
        <dbReference type="Proteomes" id="UP000319804"/>
    </source>
</evidence>
<dbReference type="Pfam" id="PF00501">
    <property type="entry name" value="AMP-binding"/>
    <property type="match status" value="1"/>
</dbReference>
<dbReference type="InterPro" id="IPR009081">
    <property type="entry name" value="PP-bd_ACP"/>
</dbReference>
<dbReference type="Pfam" id="PF00668">
    <property type="entry name" value="Condensation"/>
    <property type="match status" value="1"/>
</dbReference>
<dbReference type="Gene3D" id="3.30.300.30">
    <property type="match status" value="1"/>
</dbReference>
<dbReference type="Pfam" id="PF00550">
    <property type="entry name" value="PP-binding"/>
    <property type="match status" value="1"/>
</dbReference>
<accession>A0A4Y3UNW4</accession>
<dbReference type="GO" id="GO:0031177">
    <property type="term" value="F:phosphopantetheine binding"/>
    <property type="evidence" value="ECO:0007669"/>
    <property type="project" value="InterPro"/>
</dbReference>
<evidence type="ECO:0000256" key="3">
    <source>
        <dbReference type="ARBA" id="ARBA00022553"/>
    </source>
</evidence>
<dbReference type="InterPro" id="IPR020806">
    <property type="entry name" value="PKS_PP-bd"/>
</dbReference>
<dbReference type="PANTHER" id="PTHR45527">
    <property type="entry name" value="NONRIBOSOMAL PEPTIDE SYNTHETASE"/>
    <property type="match status" value="1"/>
</dbReference>
<sequence>MSIPGSHHDSSSRGGASVIESERVGLSGFQQSLWTLDQLNGGDPSLHMAAVLLTDRSLDPGRFRRAFDAVVAQHAVLRAHLQFDEGTPHLVAVDDLRVEVTEDGYSGSSLERDESGVPVAFVERAKARFDLTAGPLMRCHLTAHSDGYAIGITLHHLIADGVSMQVLMRELADAYRDPEAERPAVPLPVPAPERADDVEWWAAQCEGATPDLHLPLESARESGPRRGRASRLRLTPDQGRQIQALARRVGGSVFAVHLAALALLAARTSGAERPVIGVPFSGRSEETQDRIGCFVRTMPVAPPRADGELSERFVESTGAHLWEALEHEHAAYDAIARTLRQRGQTVPQIRVLLNMVPFSTEGLALGETMVEVVELDTLSPKFDATIYVRDVAGERGAFRQLDLVHDADRWTPEAAEIFLEQYRHVLAALITHPDATVDGIALPAAPVPQAAGPLPMPGQSLLEAVRDTCRRVPDRLAIQQPGSEVTYGQLWSMVRAGAARLTAHGVGAGDRVALHGDRGAGLVAGMLAAWAVGAGFVVIHAEDPADRILRLVAATRPAAFLVTDLTRVLPSEVAAALSEQGIPVLRPSGAPVDADADDLPVVAEPEIAYVQLTSGSSGRPEAVAVGPAALRGFLPWYIRQFDLGEDDRFAWFSTPGHDPSLRDVFAPLVLGASLAVPPDQHTRLHGELAEWAIGSAITVANLIPSLVEVFRVELAGRTLASLRRVFFGGQALTAGHVRGAREFAPNAELVNGYGATETPQLVLWHPLTPGDAASPPLGRTRPDVSLFVRAANGEPAAVGEPGELLISTPLLAAGYLDGGDEASARFDTDKDGVPRYATGDIVRVRADGLLAFVGRRDRQVKVNGNRVEPNEVEAVLAACPGVAEAAVCLPSQPAGAALAALIVRSPGSDVATPELVAFARARLAAWMVPAHVQWTEALPRLGNGKIDLVAVERAVGEIATSRDFLPPKTATEVRLAAIWQEALGGAPVSRDADFFAVGGHSIAAIVVVNRVREEFEVDFPMRTLFRVPVLRDLATEIDDAEPGSWEGISTRERAMVDLDDLLADLEDDTEGSA</sequence>
<dbReference type="GO" id="GO:0044550">
    <property type="term" value="P:secondary metabolite biosynthetic process"/>
    <property type="evidence" value="ECO:0007669"/>
    <property type="project" value="TreeGrafter"/>
</dbReference>
<dbReference type="PANTHER" id="PTHR45527:SF1">
    <property type="entry name" value="FATTY ACID SYNTHASE"/>
    <property type="match status" value="1"/>
</dbReference>
<dbReference type="GO" id="GO:0005737">
    <property type="term" value="C:cytoplasm"/>
    <property type="evidence" value="ECO:0007669"/>
    <property type="project" value="TreeGrafter"/>
</dbReference>
<dbReference type="EMBL" id="VFPS01000008">
    <property type="protein sequence ID" value="TQM90232.1"/>
    <property type="molecule type" value="Genomic_DNA"/>
</dbReference>
<dbReference type="SUPFAM" id="SSF56801">
    <property type="entry name" value="Acetyl-CoA synthetase-like"/>
    <property type="match status" value="1"/>
</dbReference>
<dbReference type="InterPro" id="IPR042099">
    <property type="entry name" value="ANL_N_sf"/>
</dbReference>
<dbReference type="Gene3D" id="3.30.559.30">
    <property type="entry name" value="Nonribosomal peptide synthetase, condensation domain"/>
    <property type="match status" value="1"/>
</dbReference>